<dbReference type="EMBL" id="AK293962">
    <property type="protein sequence ID" value="BAG57334.1"/>
    <property type="molecule type" value="mRNA"/>
</dbReference>
<reference evidence="5" key="1">
    <citation type="submission" date="2007-10" db="EMBL/GenBank/DDBJ databases">
        <title>NEDO human cDNA sequencing project focused on splicing variants.</title>
        <authorList>
            <person name="Wakamatsu A."/>
            <person name="Yamamoto J."/>
            <person name="Kimura K."/>
            <person name="Ishii S."/>
            <person name="Watanabe K."/>
            <person name="Sugiyama A."/>
            <person name="Murakawa K."/>
            <person name="Kaida T."/>
            <person name="Tsuchiya K."/>
            <person name="Fukuzumi Y."/>
            <person name="Kumagai A."/>
            <person name="Oishi Y."/>
            <person name="Yamamoto S."/>
            <person name="Ono Y."/>
            <person name="Komori Y."/>
            <person name="Yamazaki M."/>
            <person name="Kisu Y."/>
            <person name="Nishikawa T."/>
            <person name="Sugano S."/>
            <person name="Nomura N."/>
            <person name="Isogai T."/>
        </authorList>
    </citation>
    <scope>NUCLEOTIDE SEQUENCE</scope>
    <source>
        <tissue evidence="5">Cerebellum</tissue>
    </source>
</reference>
<name>B4DF73_HUMAN</name>
<keyword evidence="2" id="KW-0677">Repeat</keyword>
<evidence type="ECO:0000256" key="4">
    <source>
        <dbReference type="ARBA" id="ARBA00023128"/>
    </source>
</evidence>
<dbReference type="Pfam" id="PF22330">
    <property type="entry name" value="Rib_mS39_PPR"/>
    <property type="match status" value="1"/>
</dbReference>
<accession>B4DF73</accession>
<dbReference type="GO" id="GO:0043024">
    <property type="term" value="F:ribosomal small subunit binding"/>
    <property type="evidence" value="ECO:0007669"/>
    <property type="project" value="InterPro"/>
</dbReference>
<dbReference type="PANTHER" id="PTHR16276">
    <property type="entry name" value="PENTATRICOPEPTIDE REPEAT DOMAIN-CONTAINING PROTEIN 3"/>
    <property type="match status" value="1"/>
</dbReference>
<evidence type="ECO:0000256" key="1">
    <source>
        <dbReference type="ARBA" id="ARBA00004173"/>
    </source>
</evidence>
<keyword evidence="3" id="KW-0809">Transit peptide</keyword>
<dbReference type="InterPro" id="IPR055063">
    <property type="entry name" value="Rib_mS39_PPR"/>
</dbReference>
<dbReference type="GO" id="GO:0032543">
    <property type="term" value="P:mitochondrial translation"/>
    <property type="evidence" value="ECO:0007669"/>
    <property type="project" value="InterPro"/>
</dbReference>
<sequence>MAVVSAVRWLGLRSRLGQPLTGRRAGLCEQARSCRFYSGSATLSKVEGTDVTGIEEVVIPKKKTWDKVAVLQALASTVNRDTTAVPYVFQDDPYLMPASSLESRSFLLAKKSGENVAKFIINSYPKYFQKDIAEPHIPEPLCLLKQQIVSWIYCVTMVTRSPQLITIFNKLDSQKHWKRKMMRHLGGKLVISLELHGEQKTTLRESFL</sequence>
<dbReference type="SMR" id="B4DF73"/>
<evidence type="ECO:0000256" key="3">
    <source>
        <dbReference type="ARBA" id="ARBA00022946"/>
    </source>
</evidence>
<protein>
    <submittedName>
        <fullName evidence="5">cDNA FLJ57349</fullName>
    </submittedName>
</protein>
<evidence type="ECO:0000256" key="2">
    <source>
        <dbReference type="ARBA" id="ARBA00022737"/>
    </source>
</evidence>
<comment type="subcellular location">
    <subcellularLocation>
        <location evidence="1">Mitochondrion</location>
    </subcellularLocation>
</comment>
<dbReference type="PeptideAtlas" id="B4DF73"/>
<accession>B8ZZT3</accession>
<proteinExistence type="evidence at transcript level"/>
<keyword evidence="4" id="KW-0496">Mitochondrion</keyword>
<organism evidence="5">
    <name type="scientific">Homo sapiens</name>
    <name type="common">Human</name>
    <dbReference type="NCBI Taxonomy" id="9606"/>
    <lineage>
        <taxon>Eukaryota</taxon>
        <taxon>Metazoa</taxon>
        <taxon>Chordata</taxon>
        <taxon>Craniata</taxon>
        <taxon>Vertebrata</taxon>
        <taxon>Euteleostomi</taxon>
        <taxon>Mammalia</taxon>
        <taxon>Eutheria</taxon>
        <taxon>Euarchontoglires</taxon>
        <taxon>Primates</taxon>
        <taxon>Haplorrhini</taxon>
        <taxon>Catarrhini</taxon>
        <taxon>Hominidae</taxon>
        <taxon>Homo</taxon>
    </lineage>
</organism>
<dbReference type="InterPro" id="IPR037387">
    <property type="entry name" value="PTCD3"/>
</dbReference>
<dbReference type="ProteomicsDB" id="4012"/>
<dbReference type="PANTHER" id="PTHR16276:SF1">
    <property type="entry name" value="SMALL RIBOSOMAL SUBUNIT PROTEIN MS39"/>
    <property type="match status" value="1"/>
</dbReference>
<dbReference type="GO" id="GO:0005739">
    <property type="term" value="C:mitochondrion"/>
    <property type="evidence" value="ECO:0007669"/>
    <property type="project" value="UniProtKB-SubCell"/>
</dbReference>
<dbReference type="AlphaFoldDB" id="B4DF73"/>
<dbReference type="GO" id="GO:0019843">
    <property type="term" value="F:rRNA binding"/>
    <property type="evidence" value="ECO:0007669"/>
    <property type="project" value="InterPro"/>
</dbReference>
<evidence type="ECO:0000313" key="5">
    <source>
        <dbReference type="EMBL" id="BAG57334.1"/>
    </source>
</evidence>